<evidence type="ECO:0000256" key="7">
    <source>
        <dbReference type="ARBA" id="ARBA00023170"/>
    </source>
</evidence>
<evidence type="ECO:0000313" key="11">
    <source>
        <dbReference type="WBParaSite" id="SMUV_0000309501-mRNA-1"/>
    </source>
</evidence>
<dbReference type="PANTHER" id="PTHR11309">
    <property type="entry name" value="FRIZZLED"/>
    <property type="match status" value="1"/>
</dbReference>
<organism evidence="10 11">
    <name type="scientific">Syphacia muris</name>
    <dbReference type="NCBI Taxonomy" id="451379"/>
    <lineage>
        <taxon>Eukaryota</taxon>
        <taxon>Metazoa</taxon>
        <taxon>Ecdysozoa</taxon>
        <taxon>Nematoda</taxon>
        <taxon>Chromadorea</taxon>
        <taxon>Rhabditida</taxon>
        <taxon>Spirurina</taxon>
        <taxon>Oxyuridomorpha</taxon>
        <taxon>Oxyuroidea</taxon>
        <taxon>Oxyuridae</taxon>
        <taxon>Syphacia</taxon>
    </lineage>
</organism>
<evidence type="ECO:0000313" key="10">
    <source>
        <dbReference type="Proteomes" id="UP000046393"/>
    </source>
</evidence>
<dbReference type="Pfam" id="PF01534">
    <property type="entry name" value="Frizzled"/>
    <property type="match status" value="1"/>
</dbReference>
<reference evidence="11" key="1">
    <citation type="submission" date="2017-02" db="UniProtKB">
        <authorList>
            <consortium name="WormBaseParasite"/>
        </authorList>
    </citation>
    <scope>IDENTIFICATION</scope>
</reference>
<dbReference type="InterPro" id="IPR017981">
    <property type="entry name" value="GPCR_2-like_7TM"/>
</dbReference>
<dbReference type="Proteomes" id="UP000046393">
    <property type="component" value="Unplaced"/>
</dbReference>
<dbReference type="STRING" id="451379.A0A0N5AFN4"/>
<dbReference type="GO" id="GO:0060070">
    <property type="term" value="P:canonical Wnt signaling pathway"/>
    <property type="evidence" value="ECO:0007669"/>
    <property type="project" value="TreeGrafter"/>
</dbReference>
<dbReference type="GO" id="GO:0005615">
    <property type="term" value="C:extracellular space"/>
    <property type="evidence" value="ECO:0007669"/>
    <property type="project" value="TreeGrafter"/>
</dbReference>
<dbReference type="GO" id="GO:0016020">
    <property type="term" value="C:membrane"/>
    <property type="evidence" value="ECO:0007669"/>
    <property type="project" value="UniProtKB-SubCell"/>
</dbReference>
<dbReference type="GO" id="GO:0017147">
    <property type="term" value="F:Wnt-protein binding"/>
    <property type="evidence" value="ECO:0007669"/>
    <property type="project" value="TreeGrafter"/>
</dbReference>
<feature type="transmembrane region" description="Helical" evidence="8">
    <location>
        <begin position="121"/>
        <end position="148"/>
    </location>
</feature>
<accession>A0A0N5AFN4</accession>
<feature type="transmembrane region" description="Helical" evidence="8">
    <location>
        <begin position="169"/>
        <end position="189"/>
    </location>
</feature>
<proteinExistence type="inferred from homology"/>
<dbReference type="SMART" id="SM01330">
    <property type="entry name" value="Frizzled"/>
    <property type="match status" value="1"/>
</dbReference>
<keyword evidence="7" id="KW-0675">Receptor</keyword>
<keyword evidence="10" id="KW-1185">Reference proteome</keyword>
<dbReference type="GO" id="GO:0004888">
    <property type="term" value="F:transmembrane signaling receptor activity"/>
    <property type="evidence" value="ECO:0007669"/>
    <property type="project" value="InterPro"/>
</dbReference>
<evidence type="ECO:0000256" key="2">
    <source>
        <dbReference type="ARBA" id="ARBA00008077"/>
    </source>
</evidence>
<comment type="similarity">
    <text evidence="2">Belongs to the G-protein coupled receptor Fz/Smo family.</text>
</comment>
<feature type="domain" description="G-protein coupled receptors family 2 profile 2" evidence="9">
    <location>
        <begin position="1"/>
        <end position="185"/>
    </location>
</feature>
<dbReference type="PROSITE" id="PS50261">
    <property type="entry name" value="G_PROTEIN_RECEP_F2_4"/>
    <property type="match status" value="1"/>
</dbReference>
<dbReference type="PRINTS" id="PR00489">
    <property type="entry name" value="FRIZZLED"/>
</dbReference>
<name>A0A0N5AFN4_9BILA</name>
<keyword evidence="3" id="KW-0217">Developmental protein</keyword>
<dbReference type="Gene3D" id="1.20.1070.10">
    <property type="entry name" value="Rhodopsin 7-helix transmembrane proteins"/>
    <property type="match status" value="1"/>
</dbReference>
<keyword evidence="6 8" id="KW-0472">Membrane</keyword>
<dbReference type="PANTHER" id="PTHR11309:SF99">
    <property type="entry name" value="FRIZZLED-4"/>
    <property type="match status" value="1"/>
</dbReference>
<dbReference type="WBParaSite" id="SMUV_0000309501-mRNA-1">
    <property type="protein sequence ID" value="SMUV_0000309501-mRNA-1"/>
    <property type="gene ID" value="SMUV_0000309501"/>
</dbReference>
<dbReference type="GO" id="GO:0035567">
    <property type="term" value="P:non-canonical Wnt signaling pathway"/>
    <property type="evidence" value="ECO:0007669"/>
    <property type="project" value="TreeGrafter"/>
</dbReference>
<dbReference type="AlphaFoldDB" id="A0A0N5AFN4"/>
<evidence type="ECO:0000256" key="4">
    <source>
        <dbReference type="ARBA" id="ARBA00022692"/>
    </source>
</evidence>
<protein>
    <submittedName>
        <fullName evidence="11">G_PROTEIN_RECEP_F2_4 domain-containing protein</fullName>
    </submittedName>
</protein>
<evidence type="ECO:0000256" key="1">
    <source>
        <dbReference type="ARBA" id="ARBA00004141"/>
    </source>
</evidence>
<comment type="subcellular location">
    <subcellularLocation>
        <location evidence="1">Membrane</location>
        <topology evidence="1">Multi-pass membrane protein</topology>
    </subcellularLocation>
</comment>
<evidence type="ECO:0000256" key="6">
    <source>
        <dbReference type="ARBA" id="ARBA00023136"/>
    </source>
</evidence>
<evidence type="ECO:0000256" key="5">
    <source>
        <dbReference type="ARBA" id="ARBA00022989"/>
    </source>
</evidence>
<dbReference type="InterPro" id="IPR015526">
    <property type="entry name" value="Frizzled/SFRP"/>
</dbReference>
<keyword evidence="4 8" id="KW-0812">Transmembrane</keyword>
<feature type="transmembrane region" description="Helical" evidence="8">
    <location>
        <begin position="42"/>
        <end position="61"/>
    </location>
</feature>
<dbReference type="InterPro" id="IPR000539">
    <property type="entry name" value="Frizzled/Smoothened_7TM"/>
</dbReference>
<feature type="transmembrane region" description="Helical" evidence="8">
    <location>
        <begin position="82"/>
        <end position="101"/>
    </location>
</feature>
<keyword evidence="5 8" id="KW-1133">Transmembrane helix</keyword>
<sequence length="234" mass="26324">MLFCLPFILRAFISYEQMACDSLSSTGKQFLISGTLDNKTCLLSVLFSYYFLIAANIWWLMLTYLSAARKWVQEGIDACSSYLHLIAWALPALLTIAVFVTHKVDASELTGICSVGNTNPWSLLGFVIIPKFLFVLLGSCFIIAGFASMCRERDSFRRRGTDTSKLEKLMVKMGIFSAFYIIPAVVMVVCDCYHMFILLKWHSASIACKMYSTPDNNLCRNPEKLPSPQATRVV</sequence>
<evidence type="ECO:0000256" key="3">
    <source>
        <dbReference type="ARBA" id="ARBA00022473"/>
    </source>
</evidence>
<evidence type="ECO:0000256" key="8">
    <source>
        <dbReference type="SAM" id="Phobius"/>
    </source>
</evidence>
<evidence type="ECO:0000259" key="9">
    <source>
        <dbReference type="PROSITE" id="PS50261"/>
    </source>
</evidence>